<dbReference type="SUPFAM" id="SSF51322">
    <property type="entry name" value="Cyanovirin-N"/>
    <property type="match status" value="1"/>
</dbReference>
<evidence type="ECO:0000313" key="3">
    <source>
        <dbReference type="EMBL" id="KAK3328049.1"/>
    </source>
</evidence>
<feature type="chain" id="PRO_5042092617" description="Cyanovirin-N domain-containing protein" evidence="1">
    <location>
        <begin position="19"/>
        <end position="145"/>
    </location>
</feature>
<name>A0AAE0IN56_9PEZI</name>
<organism evidence="3 4">
    <name type="scientific">Cercophora scortea</name>
    <dbReference type="NCBI Taxonomy" id="314031"/>
    <lineage>
        <taxon>Eukaryota</taxon>
        <taxon>Fungi</taxon>
        <taxon>Dikarya</taxon>
        <taxon>Ascomycota</taxon>
        <taxon>Pezizomycotina</taxon>
        <taxon>Sordariomycetes</taxon>
        <taxon>Sordariomycetidae</taxon>
        <taxon>Sordariales</taxon>
        <taxon>Lasiosphaeriaceae</taxon>
        <taxon>Cercophora</taxon>
    </lineage>
</organism>
<dbReference type="Proteomes" id="UP001286456">
    <property type="component" value="Unassembled WGS sequence"/>
</dbReference>
<feature type="domain" description="Cyanovirin-N" evidence="2">
    <location>
        <begin position="20"/>
        <end position="137"/>
    </location>
</feature>
<evidence type="ECO:0000256" key="1">
    <source>
        <dbReference type="SAM" id="SignalP"/>
    </source>
</evidence>
<dbReference type="Gene3D" id="2.30.60.10">
    <property type="entry name" value="Cyanovirin-N"/>
    <property type="match status" value="1"/>
</dbReference>
<sequence>MRSIFTAVILGLAAVAQAENFFKTCDASSVKVTGKILQANCKNIAGALKCSKLNLNECLKNSYGSLKEDPTGAGPHYGDQCINCSNAATSDGLILGASPTLLHCQCNPGTGAAQASWPTAVFDIDTIVDNINGVLWCFDTKAASC</sequence>
<comment type="caution">
    <text evidence="3">The sequence shown here is derived from an EMBL/GenBank/DDBJ whole genome shotgun (WGS) entry which is preliminary data.</text>
</comment>
<dbReference type="SMART" id="SM01111">
    <property type="entry name" value="CVNH"/>
    <property type="match status" value="1"/>
</dbReference>
<evidence type="ECO:0000259" key="2">
    <source>
        <dbReference type="SMART" id="SM01111"/>
    </source>
</evidence>
<dbReference type="AlphaFoldDB" id="A0AAE0IN56"/>
<reference evidence="3" key="2">
    <citation type="submission" date="2023-06" db="EMBL/GenBank/DDBJ databases">
        <authorList>
            <consortium name="Lawrence Berkeley National Laboratory"/>
            <person name="Haridas S."/>
            <person name="Hensen N."/>
            <person name="Bonometti L."/>
            <person name="Westerberg I."/>
            <person name="Brannstrom I.O."/>
            <person name="Guillou S."/>
            <person name="Cros-Aarteil S."/>
            <person name="Calhoun S."/>
            <person name="Kuo A."/>
            <person name="Mondo S."/>
            <person name="Pangilinan J."/>
            <person name="Riley R."/>
            <person name="Labutti K."/>
            <person name="Andreopoulos B."/>
            <person name="Lipzen A."/>
            <person name="Chen C."/>
            <person name="Yanf M."/>
            <person name="Daum C."/>
            <person name="Ng V."/>
            <person name="Clum A."/>
            <person name="Steindorff A."/>
            <person name="Ohm R."/>
            <person name="Martin F."/>
            <person name="Silar P."/>
            <person name="Natvig D."/>
            <person name="Lalanne C."/>
            <person name="Gautier V."/>
            <person name="Ament-Velasquez S.L."/>
            <person name="Kruys A."/>
            <person name="Hutchinson M.I."/>
            <person name="Powell A.J."/>
            <person name="Barry K."/>
            <person name="Miller A.N."/>
            <person name="Grigoriev I.V."/>
            <person name="Debuchy R."/>
            <person name="Gladieux P."/>
            <person name="Thoren M.H."/>
            <person name="Johannesson H."/>
        </authorList>
    </citation>
    <scope>NUCLEOTIDE SEQUENCE</scope>
    <source>
        <strain evidence="3">SMH4131-1</strain>
    </source>
</reference>
<protein>
    <recommendedName>
        <fullName evidence="2">Cyanovirin-N domain-containing protein</fullName>
    </recommendedName>
</protein>
<dbReference type="EMBL" id="JAUEPO010000003">
    <property type="protein sequence ID" value="KAK3328049.1"/>
    <property type="molecule type" value="Genomic_DNA"/>
</dbReference>
<keyword evidence="1" id="KW-0732">Signal</keyword>
<keyword evidence="4" id="KW-1185">Reference proteome</keyword>
<reference evidence="3" key="1">
    <citation type="journal article" date="2023" name="Mol. Phylogenet. Evol.">
        <title>Genome-scale phylogeny and comparative genomics of the fungal order Sordariales.</title>
        <authorList>
            <person name="Hensen N."/>
            <person name="Bonometti L."/>
            <person name="Westerberg I."/>
            <person name="Brannstrom I.O."/>
            <person name="Guillou S."/>
            <person name="Cros-Aarteil S."/>
            <person name="Calhoun S."/>
            <person name="Haridas S."/>
            <person name="Kuo A."/>
            <person name="Mondo S."/>
            <person name="Pangilinan J."/>
            <person name="Riley R."/>
            <person name="LaButti K."/>
            <person name="Andreopoulos B."/>
            <person name="Lipzen A."/>
            <person name="Chen C."/>
            <person name="Yan M."/>
            <person name="Daum C."/>
            <person name="Ng V."/>
            <person name="Clum A."/>
            <person name="Steindorff A."/>
            <person name="Ohm R.A."/>
            <person name="Martin F."/>
            <person name="Silar P."/>
            <person name="Natvig D.O."/>
            <person name="Lalanne C."/>
            <person name="Gautier V."/>
            <person name="Ament-Velasquez S.L."/>
            <person name="Kruys A."/>
            <person name="Hutchinson M.I."/>
            <person name="Powell A.J."/>
            <person name="Barry K."/>
            <person name="Miller A.N."/>
            <person name="Grigoriev I.V."/>
            <person name="Debuchy R."/>
            <person name="Gladieux P."/>
            <person name="Hiltunen Thoren M."/>
            <person name="Johannesson H."/>
        </authorList>
    </citation>
    <scope>NUCLEOTIDE SEQUENCE</scope>
    <source>
        <strain evidence="3">SMH4131-1</strain>
    </source>
</reference>
<gene>
    <name evidence="3" type="ORF">B0T19DRAFT_181582</name>
</gene>
<proteinExistence type="predicted"/>
<dbReference type="InterPro" id="IPR011058">
    <property type="entry name" value="Cyanovirin-N"/>
</dbReference>
<evidence type="ECO:0000313" key="4">
    <source>
        <dbReference type="Proteomes" id="UP001286456"/>
    </source>
</evidence>
<dbReference type="Pfam" id="PF08881">
    <property type="entry name" value="CVNH"/>
    <property type="match status" value="1"/>
</dbReference>
<dbReference type="InterPro" id="IPR036673">
    <property type="entry name" value="Cyanovirin-N_sf"/>
</dbReference>
<feature type="signal peptide" evidence="1">
    <location>
        <begin position="1"/>
        <end position="18"/>
    </location>
</feature>
<accession>A0AAE0IN56</accession>